<dbReference type="Proteomes" id="UP000839052">
    <property type="component" value="Chromosome"/>
</dbReference>
<keyword evidence="2" id="KW-0132">Cell division</keyword>
<keyword evidence="2" id="KW-0131">Cell cycle</keyword>
<dbReference type="GO" id="GO:0051301">
    <property type="term" value="P:cell division"/>
    <property type="evidence" value="ECO:0007669"/>
    <property type="project" value="UniProtKB-KW"/>
</dbReference>
<sequence length="88" mass="9174">MSCHTTDFKGSVIDALQEAIERQIPSSQAEVSGGGGHFSINVTSSAFAGKNMLESQRMVYSAIAHLMAGDAAPVHAVDSLKTRTPPSA</sequence>
<proteinExistence type="inferred from homology"/>
<evidence type="ECO:0000256" key="1">
    <source>
        <dbReference type="RuleBase" id="RU003860"/>
    </source>
</evidence>
<evidence type="ECO:0000313" key="3">
    <source>
        <dbReference type="Proteomes" id="UP000839052"/>
    </source>
</evidence>
<dbReference type="RefSeq" id="WP_239797764.1">
    <property type="nucleotide sequence ID" value="NZ_OU912926.1"/>
</dbReference>
<gene>
    <name evidence="2" type="ORF">NTG6680_2829</name>
</gene>
<organism evidence="2 3">
    <name type="scientific">Candidatus Nitrotoga arctica</name>
    <dbReference type="NCBI Taxonomy" id="453162"/>
    <lineage>
        <taxon>Bacteria</taxon>
        <taxon>Pseudomonadati</taxon>
        <taxon>Pseudomonadota</taxon>
        <taxon>Betaproteobacteria</taxon>
        <taxon>Nitrosomonadales</taxon>
        <taxon>Gallionellaceae</taxon>
        <taxon>Candidatus Nitrotoga</taxon>
    </lineage>
</organism>
<dbReference type="PIRSF" id="PIRSF003113">
    <property type="entry name" value="BolA"/>
    <property type="match status" value="1"/>
</dbReference>
<dbReference type="InterPro" id="IPR002634">
    <property type="entry name" value="BolA"/>
</dbReference>
<reference evidence="2 3" key="1">
    <citation type="submission" date="2021-10" db="EMBL/GenBank/DDBJ databases">
        <authorList>
            <person name="Koch H."/>
        </authorList>
    </citation>
    <scope>NUCLEOTIDE SEQUENCE [LARGE SCALE GENOMIC DNA]</scope>
    <source>
        <strain evidence="2">6680</strain>
    </source>
</reference>
<comment type="similarity">
    <text evidence="1">Belongs to the BolA/IbaG family.</text>
</comment>
<protein>
    <submittedName>
        <fullName evidence="2">Cell division protein BolA</fullName>
    </submittedName>
</protein>
<dbReference type="Pfam" id="PF01722">
    <property type="entry name" value="BolA"/>
    <property type="match status" value="1"/>
</dbReference>
<keyword evidence="3" id="KW-1185">Reference proteome</keyword>
<evidence type="ECO:0000313" key="2">
    <source>
        <dbReference type="EMBL" id="CAG9934078.1"/>
    </source>
</evidence>
<accession>A0ABM8Z2E2</accession>
<dbReference type="EMBL" id="OU912926">
    <property type="protein sequence ID" value="CAG9934078.1"/>
    <property type="molecule type" value="Genomic_DNA"/>
</dbReference>
<dbReference type="SUPFAM" id="SSF82657">
    <property type="entry name" value="BolA-like"/>
    <property type="match status" value="1"/>
</dbReference>
<dbReference type="InterPro" id="IPR036065">
    <property type="entry name" value="BolA-like_sf"/>
</dbReference>
<name>A0ABM8Z2E2_9PROT</name>
<dbReference type="Gene3D" id="3.30.300.90">
    <property type="entry name" value="BolA-like"/>
    <property type="match status" value="1"/>
</dbReference>